<keyword evidence="2" id="KW-0378">Hydrolase</keyword>
<evidence type="ECO:0000313" key="3">
    <source>
        <dbReference type="EMBL" id="RAK58530.1"/>
    </source>
</evidence>
<sequence length="139" mass="15667">MTALLAPPEGRQVFTREIEPVPSDIDANGHVNNVVYLDWAQQIATAHWRARAPADEQGKWAWVALRHEVDYRRALKLGEVAHARTWVADAADGPRFDRFVRIDGPDGAMCAQVLTTWVLIEQATGRPRRVPAWMVEIFG</sequence>
<dbReference type="GO" id="GO:0047617">
    <property type="term" value="F:fatty acyl-CoA hydrolase activity"/>
    <property type="evidence" value="ECO:0007669"/>
    <property type="project" value="TreeGrafter"/>
</dbReference>
<dbReference type="AlphaFoldDB" id="A0A328AU56"/>
<dbReference type="OrthoDB" id="9801517at2"/>
<accession>A0A328AU56</accession>
<gene>
    <name evidence="3" type="ORF">DJ021_01310</name>
</gene>
<evidence type="ECO:0000256" key="1">
    <source>
        <dbReference type="ARBA" id="ARBA00005953"/>
    </source>
</evidence>
<dbReference type="RefSeq" id="WP_111455822.1">
    <property type="nucleotide sequence ID" value="NZ_QFYP01000001.1"/>
</dbReference>
<keyword evidence="4" id="KW-1185">Reference proteome</keyword>
<dbReference type="Pfam" id="PF13279">
    <property type="entry name" value="4HBT_2"/>
    <property type="match status" value="1"/>
</dbReference>
<comment type="similarity">
    <text evidence="1">Belongs to the 4-hydroxybenzoyl-CoA thioesterase family.</text>
</comment>
<dbReference type="PANTHER" id="PTHR31793:SF27">
    <property type="entry name" value="NOVEL THIOESTERASE SUPERFAMILY DOMAIN AND SAPOSIN A-TYPE DOMAIN CONTAINING PROTEIN (0610012H03RIK)"/>
    <property type="match status" value="1"/>
</dbReference>
<comment type="caution">
    <text evidence="3">The sequence shown here is derived from an EMBL/GenBank/DDBJ whole genome shotgun (WGS) entry which is preliminary data.</text>
</comment>
<dbReference type="Proteomes" id="UP000249842">
    <property type="component" value="Unassembled WGS sequence"/>
</dbReference>
<dbReference type="PANTHER" id="PTHR31793">
    <property type="entry name" value="4-HYDROXYBENZOYL-COA THIOESTERASE FAMILY MEMBER"/>
    <property type="match status" value="1"/>
</dbReference>
<reference evidence="4" key="1">
    <citation type="submission" date="2018-05" db="EMBL/GenBank/DDBJ databases">
        <authorList>
            <person name="Li X."/>
        </authorList>
    </citation>
    <scope>NUCLEOTIDE SEQUENCE [LARGE SCALE GENOMIC DNA]</scope>
    <source>
        <strain evidence="4">HKS-05</strain>
    </source>
</reference>
<dbReference type="SUPFAM" id="SSF54637">
    <property type="entry name" value="Thioesterase/thiol ester dehydrase-isomerase"/>
    <property type="match status" value="1"/>
</dbReference>
<name>A0A328AU56_9CAUL</name>
<dbReference type="CDD" id="cd00586">
    <property type="entry name" value="4HBT"/>
    <property type="match status" value="1"/>
</dbReference>
<proteinExistence type="inferred from homology"/>
<dbReference type="InterPro" id="IPR029069">
    <property type="entry name" value="HotDog_dom_sf"/>
</dbReference>
<protein>
    <submittedName>
        <fullName evidence="3">Acyl-CoA thioesterase</fullName>
    </submittedName>
</protein>
<dbReference type="InterPro" id="IPR050563">
    <property type="entry name" value="4-hydroxybenzoyl-CoA_TE"/>
</dbReference>
<evidence type="ECO:0000256" key="2">
    <source>
        <dbReference type="ARBA" id="ARBA00022801"/>
    </source>
</evidence>
<dbReference type="EMBL" id="QFYP01000001">
    <property type="protein sequence ID" value="RAK58530.1"/>
    <property type="molecule type" value="Genomic_DNA"/>
</dbReference>
<evidence type="ECO:0000313" key="4">
    <source>
        <dbReference type="Proteomes" id="UP000249842"/>
    </source>
</evidence>
<organism evidence="3 4">
    <name type="scientific">Phenylobacterium hankyongense</name>
    <dbReference type="NCBI Taxonomy" id="1813876"/>
    <lineage>
        <taxon>Bacteria</taxon>
        <taxon>Pseudomonadati</taxon>
        <taxon>Pseudomonadota</taxon>
        <taxon>Alphaproteobacteria</taxon>
        <taxon>Caulobacterales</taxon>
        <taxon>Caulobacteraceae</taxon>
        <taxon>Phenylobacterium</taxon>
    </lineage>
</organism>
<dbReference type="Gene3D" id="3.10.129.10">
    <property type="entry name" value="Hotdog Thioesterase"/>
    <property type="match status" value="1"/>
</dbReference>